<proteinExistence type="predicted"/>
<name>A0AAD5Y455_9FUNG</name>
<evidence type="ECO:0000256" key="3">
    <source>
        <dbReference type="SAM" id="Phobius"/>
    </source>
</evidence>
<keyword evidence="6" id="KW-1185">Reference proteome</keyword>
<dbReference type="Proteomes" id="UP001210925">
    <property type="component" value="Unassembled WGS sequence"/>
</dbReference>
<gene>
    <name evidence="5" type="ORF">HK103_007212</name>
</gene>
<evidence type="ECO:0000256" key="2">
    <source>
        <dbReference type="ARBA" id="ARBA00022679"/>
    </source>
</evidence>
<dbReference type="CDD" id="cd03784">
    <property type="entry name" value="GT1_Gtf-like"/>
    <property type="match status" value="1"/>
</dbReference>
<comment type="caution">
    <text evidence="5">The sequence shown here is derived from an EMBL/GenBank/DDBJ whole genome shotgun (WGS) entry which is preliminary data.</text>
</comment>
<feature type="signal peptide" evidence="4">
    <location>
        <begin position="1"/>
        <end position="15"/>
    </location>
</feature>
<evidence type="ECO:0000313" key="6">
    <source>
        <dbReference type="Proteomes" id="UP001210925"/>
    </source>
</evidence>
<keyword evidence="2" id="KW-0808">Transferase</keyword>
<feature type="chain" id="PRO_5042189165" description="Glucuronosyltransferase" evidence="4">
    <location>
        <begin position="16"/>
        <end position="513"/>
    </location>
</feature>
<keyword evidence="3" id="KW-0472">Membrane</keyword>
<sequence length="513" mass="57561">MKIYVISLLLQFLSAYHIAISLNFGSISHVLPYFEILHPMVEKGHTVTYLSTNYGLPFAKNFPNITKKLVDYPDEPLMMEKMKVNFPKLMNSTGFSLGTLGMLGNMLADSYLDFYNSIKKFDQEQHIDLLVCNMFNLGCVDYGHTNNKRLVILGPLGFMGIGQTYYVPSAVTPMSQQELLSSFYARNFGFLKTIPEALPALPSIYNLYKDFTNIKKSAGINSPFLTSVAKQHLYLAHSVFGLVKARELPPNIIPVGPILPPTIEPLGDEMKAILDNFEQNGTSVVYIAFGSAADISGSIAERIYETAKQLLNENEKLAVIWALVRTHQQFTAPPGLEDRFIFKHWVNQRALLQHSAVKLFLTHGGVSSVHEGMYAGLPMIVTGIFADQFANARSVEEANLGYTNDKFKFTPEELKTKVTKLMGEASNPDSLIYQSVAKMKVVSKLNSETHVVTLTNLFEMAATVGYDHLVPVTAKMTWWELNRQYYSFLATIFLASYPIIRFIARSVKKTNKH</sequence>
<keyword evidence="3" id="KW-1133">Transmembrane helix</keyword>
<protein>
    <recommendedName>
        <fullName evidence="7">Glucuronosyltransferase</fullName>
    </recommendedName>
</protein>
<dbReference type="EMBL" id="JADGKB010000086">
    <property type="protein sequence ID" value="KAJ3254418.1"/>
    <property type="molecule type" value="Genomic_DNA"/>
</dbReference>
<keyword evidence="1" id="KW-0328">Glycosyltransferase</keyword>
<dbReference type="Gene3D" id="3.40.50.2000">
    <property type="entry name" value="Glycogen Phosphorylase B"/>
    <property type="match status" value="2"/>
</dbReference>
<keyword evidence="3" id="KW-0812">Transmembrane</keyword>
<dbReference type="InterPro" id="IPR050271">
    <property type="entry name" value="UDP-glycosyltransferase"/>
</dbReference>
<dbReference type="PANTHER" id="PTHR48043">
    <property type="entry name" value="EG:EG0003.4 PROTEIN-RELATED"/>
    <property type="match status" value="1"/>
</dbReference>
<evidence type="ECO:0000256" key="1">
    <source>
        <dbReference type="ARBA" id="ARBA00022676"/>
    </source>
</evidence>
<dbReference type="SUPFAM" id="SSF53756">
    <property type="entry name" value="UDP-Glycosyltransferase/glycogen phosphorylase"/>
    <property type="match status" value="1"/>
</dbReference>
<dbReference type="AlphaFoldDB" id="A0AAD5Y455"/>
<organism evidence="5 6">
    <name type="scientific">Boothiomyces macroporosus</name>
    <dbReference type="NCBI Taxonomy" id="261099"/>
    <lineage>
        <taxon>Eukaryota</taxon>
        <taxon>Fungi</taxon>
        <taxon>Fungi incertae sedis</taxon>
        <taxon>Chytridiomycota</taxon>
        <taxon>Chytridiomycota incertae sedis</taxon>
        <taxon>Chytridiomycetes</taxon>
        <taxon>Rhizophydiales</taxon>
        <taxon>Terramycetaceae</taxon>
        <taxon>Boothiomyces</taxon>
    </lineage>
</organism>
<reference evidence="5" key="1">
    <citation type="submission" date="2020-05" db="EMBL/GenBank/DDBJ databases">
        <title>Phylogenomic resolution of chytrid fungi.</title>
        <authorList>
            <person name="Stajich J.E."/>
            <person name="Amses K."/>
            <person name="Simmons R."/>
            <person name="Seto K."/>
            <person name="Myers J."/>
            <person name="Bonds A."/>
            <person name="Quandt C.A."/>
            <person name="Barry K."/>
            <person name="Liu P."/>
            <person name="Grigoriev I."/>
            <person name="Longcore J.E."/>
            <person name="James T.Y."/>
        </authorList>
    </citation>
    <scope>NUCLEOTIDE SEQUENCE</scope>
    <source>
        <strain evidence="5">PLAUS21</strain>
    </source>
</reference>
<dbReference type="GO" id="GO:0008194">
    <property type="term" value="F:UDP-glycosyltransferase activity"/>
    <property type="evidence" value="ECO:0007669"/>
    <property type="project" value="InterPro"/>
</dbReference>
<feature type="transmembrane region" description="Helical" evidence="3">
    <location>
        <begin position="485"/>
        <end position="504"/>
    </location>
</feature>
<dbReference type="Pfam" id="PF00201">
    <property type="entry name" value="UDPGT"/>
    <property type="match status" value="1"/>
</dbReference>
<dbReference type="InterPro" id="IPR002213">
    <property type="entry name" value="UDP_glucos_trans"/>
</dbReference>
<evidence type="ECO:0000313" key="5">
    <source>
        <dbReference type="EMBL" id="KAJ3254418.1"/>
    </source>
</evidence>
<evidence type="ECO:0000256" key="4">
    <source>
        <dbReference type="SAM" id="SignalP"/>
    </source>
</evidence>
<dbReference type="PANTHER" id="PTHR48043:SF145">
    <property type="entry name" value="FI06409P-RELATED"/>
    <property type="match status" value="1"/>
</dbReference>
<evidence type="ECO:0008006" key="7">
    <source>
        <dbReference type="Google" id="ProtNLM"/>
    </source>
</evidence>
<keyword evidence="4" id="KW-0732">Signal</keyword>
<accession>A0AAD5Y455</accession>